<feature type="compositionally biased region" description="Low complexity" evidence="1">
    <location>
        <begin position="59"/>
        <end position="78"/>
    </location>
</feature>
<dbReference type="AlphaFoldDB" id="A0A4U7N7M0"/>
<feature type="compositionally biased region" description="Basic and acidic residues" evidence="1">
    <location>
        <begin position="530"/>
        <end position="548"/>
    </location>
</feature>
<feature type="compositionally biased region" description="Low complexity" evidence="1">
    <location>
        <begin position="549"/>
        <end position="559"/>
    </location>
</feature>
<feature type="region of interest" description="Disordered" evidence="1">
    <location>
        <begin position="221"/>
        <end position="249"/>
    </location>
</feature>
<reference evidence="2 3" key="1">
    <citation type="submission" date="2019-04" db="EMBL/GenBank/DDBJ databases">
        <title>Genome sequence of Pelagicola litoralis CL-ES2.</title>
        <authorList>
            <person name="Cao J."/>
        </authorList>
    </citation>
    <scope>NUCLEOTIDE SEQUENCE [LARGE SCALE GENOMIC DNA]</scope>
    <source>
        <strain evidence="2 3">CL-ES2</strain>
    </source>
</reference>
<feature type="compositionally biased region" description="Acidic residues" evidence="1">
    <location>
        <begin position="226"/>
        <end position="237"/>
    </location>
</feature>
<feature type="region of interest" description="Disordered" evidence="1">
    <location>
        <begin position="311"/>
        <end position="359"/>
    </location>
</feature>
<protein>
    <submittedName>
        <fullName evidence="2">Uncharacterized protein</fullName>
    </submittedName>
</protein>
<gene>
    <name evidence="2" type="ORF">FAP39_06185</name>
</gene>
<sequence>MKAIAEYFRDLAGDDRYFGAEPPTPDAEMLARIAEREIERRVQARTEHGAIVLTAPAAQADAEIAPEPEAPQAAPDVASEPTAVSEEIVPDVESATSADDDTHDTVTDAGDSVVPQDAVSEDVSDEEVLEEQEIQDTQEIEIVDVSDTPEISNILASLSDTDDNDDQVALDDSVDDAAEEIIEAEIMEAPEAETVSDLAPAIDHDDDSIAAKLRRIRAVVSKADAQPEEDDFSEDEHAENLMTPDVDDSESVLQLDDAMATAAVESDVRVQDAEAQTEVSEAQDNDDTPKTVTPVRPVRARVVRMKREDFEDAVTSGVLEAEEDPTDSADAAQDVIEAEVAPVSGDAARASESTLTPEDEADLVAELAQIEAELNRADALGEDAEIEEDAAQDVAPEIEPSQDAVMVEDVAAADVDVSRLMAETDNQMDEPEGSRRRSAIAHLRAAVAATKAEKAAGQELRDTTDGSEAYRDDLASVVQPLQGARPKRPQVPNSEAEQGSAPRPSREDGPAPLKLVAEQRVDAPTQETDTTQRDPVRPRRVSAADRTEAPVAPAAPVSAPEEKVSNFAEYAENMGANNLPDMLEAAASYLTFVEGHDRFSRPMLMRMARDMDEDNFTREDGLRGFGQLLRQNKIEKLPDGRFTASERISFKPEDRAAG</sequence>
<evidence type="ECO:0000256" key="1">
    <source>
        <dbReference type="SAM" id="MobiDB-lite"/>
    </source>
</evidence>
<feature type="compositionally biased region" description="Acidic residues" evidence="1">
    <location>
        <begin position="119"/>
        <end position="133"/>
    </location>
</feature>
<dbReference type="EMBL" id="SULI01000005">
    <property type="protein sequence ID" value="TKZ21326.1"/>
    <property type="molecule type" value="Genomic_DNA"/>
</dbReference>
<feature type="region of interest" description="Disordered" evidence="1">
    <location>
        <begin position="265"/>
        <end position="296"/>
    </location>
</feature>
<feature type="region of interest" description="Disordered" evidence="1">
    <location>
        <begin position="59"/>
        <end position="133"/>
    </location>
</feature>
<feature type="region of interest" description="Disordered" evidence="1">
    <location>
        <begin position="417"/>
        <end position="560"/>
    </location>
</feature>
<feature type="compositionally biased region" description="Basic and acidic residues" evidence="1">
    <location>
        <begin position="451"/>
        <end position="474"/>
    </location>
</feature>
<feature type="compositionally biased region" description="Acidic residues" evidence="1">
    <location>
        <begin position="380"/>
        <end position="391"/>
    </location>
</feature>
<feature type="region of interest" description="Disordered" evidence="1">
    <location>
        <begin position="378"/>
        <end position="403"/>
    </location>
</feature>
<comment type="caution">
    <text evidence="2">The sequence shown here is derived from an EMBL/GenBank/DDBJ whole genome shotgun (WGS) entry which is preliminary data.</text>
</comment>
<evidence type="ECO:0000313" key="2">
    <source>
        <dbReference type="EMBL" id="TKZ21326.1"/>
    </source>
</evidence>
<proteinExistence type="predicted"/>
<name>A0A4U7N7M0_9RHOB</name>
<keyword evidence="3" id="KW-1185">Reference proteome</keyword>
<accession>A0A4U7N7M0</accession>
<dbReference type="Proteomes" id="UP000306575">
    <property type="component" value="Unassembled WGS sequence"/>
</dbReference>
<dbReference type="OrthoDB" id="7798282at2"/>
<evidence type="ECO:0000313" key="3">
    <source>
        <dbReference type="Proteomes" id="UP000306575"/>
    </source>
</evidence>
<organism evidence="2 3">
    <name type="scientific">Shimia litoralis</name>
    <dbReference type="NCBI Taxonomy" id="420403"/>
    <lineage>
        <taxon>Bacteria</taxon>
        <taxon>Pseudomonadati</taxon>
        <taxon>Pseudomonadota</taxon>
        <taxon>Alphaproteobacteria</taxon>
        <taxon>Rhodobacterales</taxon>
        <taxon>Roseobacteraceae</taxon>
    </lineage>
</organism>